<keyword evidence="5" id="KW-1185">Reference proteome</keyword>
<dbReference type="InterPro" id="IPR011989">
    <property type="entry name" value="ARM-like"/>
</dbReference>
<dbReference type="AlphaFoldDB" id="A0A0B1P1T1"/>
<evidence type="ECO:0000256" key="1">
    <source>
        <dbReference type="ARBA" id="ARBA00008828"/>
    </source>
</evidence>
<dbReference type="STRING" id="52586.A0A0B1P1T1"/>
<accession>A0A0B1P1T1</accession>
<evidence type="ECO:0000313" key="4">
    <source>
        <dbReference type="EMBL" id="KHJ31245.1"/>
    </source>
</evidence>
<dbReference type="Pfam" id="PF05004">
    <property type="entry name" value="IFRD"/>
    <property type="match status" value="1"/>
</dbReference>
<dbReference type="Gene3D" id="1.25.10.10">
    <property type="entry name" value="Leucine-rich Repeat Variant"/>
    <property type="match status" value="1"/>
</dbReference>
<sequence length="434" mass="48859">MRDLRGQALESKKTISRKAQLRESVRTSHGLNLRSNPRGDPRHGIDSKSNGSDHGDLTEVAVNDRKSLDSSVKNSDSWILEIEDLLEEIKEKKRSSTKGREKALSRYANILMNHYAFEQIAGKSREIFPALLKSIKGENSEKEASNALLAMTLTVITVPLEVNYDSVEQELKRAYKNSKLNHVKAFAIQCLSVIAPYAGASEFEIDEILDELIEIVESDGNSIDAPDSVEVVVAACEAWGHMATYLDDLENKTEIAMEAFMEQLNSSDTNVQIAAGENIALLYESSFTEREVEDGPASKIYDNEGFILDSSQVKRYEVFPQKEQLLYILNGLKNESSKQIAKRDRKNLHSSFSDIINTIEYPSRGPRFQNAINAETGNRYGSRVKVNVRNKGYFEIDKWWKMFRLKAIKEVLGGGLLIHFQQNDTIIDTIGLTN</sequence>
<evidence type="ECO:0000256" key="2">
    <source>
        <dbReference type="SAM" id="MobiDB-lite"/>
    </source>
</evidence>
<dbReference type="SUPFAM" id="SSF48371">
    <property type="entry name" value="ARM repeat"/>
    <property type="match status" value="1"/>
</dbReference>
<feature type="region of interest" description="Disordered" evidence="2">
    <location>
        <begin position="1"/>
        <end position="60"/>
    </location>
</feature>
<dbReference type="InterPro" id="IPR007701">
    <property type="entry name" value="Interferon-rel_develop_reg_N"/>
</dbReference>
<dbReference type="OMA" id="HISGRHI"/>
<evidence type="ECO:0000313" key="5">
    <source>
        <dbReference type="Proteomes" id="UP000030854"/>
    </source>
</evidence>
<comment type="caution">
    <text evidence="4">The sequence shown here is derived from an EMBL/GenBank/DDBJ whole genome shotgun (WGS) entry which is preliminary data.</text>
</comment>
<feature type="domain" description="Interferon-related developmental regulator N-terminal" evidence="3">
    <location>
        <begin position="65"/>
        <end position="360"/>
    </location>
</feature>
<gene>
    <name evidence="4" type="ORF">EV44_g1603</name>
</gene>
<reference evidence="4 5" key="1">
    <citation type="journal article" date="2014" name="BMC Genomics">
        <title>Adaptive genomic structural variation in the grape powdery mildew pathogen, Erysiphe necator.</title>
        <authorList>
            <person name="Jones L."/>
            <person name="Riaz S."/>
            <person name="Morales-Cruz A."/>
            <person name="Amrine K.C."/>
            <person name="McGuire B."/>
            <person name="Gubler W.D."/>
            <person name="Walker M.A."/>
            <person name="Cantu D."/>
        </authorList>
    </citation>
    <scope>NUCLEOTIDE SEQUENCE [LARGE SCALE GENOMIC DNA]</scope>
    <source>
        <strain evidence="5">c</strain>
    </source>
</reference>
<dbReference type="PANTHER" id="PTHR12354">
    <property type="entry name" value="INTERFERON-RELATED DEVELOPMENTAL REGULATOR"/>
    <property type="match status" value="1"/>
</dbReference>
<comment type="similarity">
    <text evidence="1">Belongs to the IFRD family.</text>
</comment>
<organism evidence="4 5">
    <name type="scientific">Uncinula necator</name>
    <name type="common">Grape powdery mildew</name>
    <dbReference type="NCBI Taxonomy" id="52586"/>
    <lineage>
        <taxon>Eukaryota</taxon>
        <taxon>Fungi</taxon>
        <taxon>Dikarya</taxon>
        <taxon>Ascomycota</taxon>
        <taxon>Pezizomycotina</taxon>
        <taxon>Leotiomycetes</taxon>
        <taxon>Erysiphales</taxon>
        <taxon>Erysiphaceae</taxon>
        <taxon>Erysiphe</taxon>
    </lineage>
</organism>
<protein>
    <submittedName>
        <fullName evidence="4">Putative ifrd domain-containing protein</fullName>
    </submittedName>
</protein>
<dbReference type="HOGENOM" id="CLU_039188_0_0_1"/>
<proteinExistence type="inferred from homology"/>
<dbReference type="EMBL" id="JNVN01003079">
    <property type="protein sequence ID" value="KHJ31245.1"/>
    <property type="molecule type" value="Genomic_DNA"/>
</dbReference>
<dbReference type="Proteomes" id="UP000030854">
    <property type="component" value="Unassembled WGS sequence"/>
</dbReference>
<evidence type="ECO:0000259" key="3">
    <source>
        <dbReference type="Pfam" id="PF05004"/>
    </source>
</evidence>
<dbReference type="InterPro" id="IPR016024">
    <property type="entry name" value="ARM-type_fold"/>
</dbReference>
<dbReference type="InterPro" id="IPR039777">
    <property type="entry name" value="IFRD"/>
</dbReference>
<feature type="compositionally biased region" description="Basic and acidic residues" evidence="2">
    <location>
        <begin position="1"/>
        <end position="13"/>
    </location>
</feature>
<feature type="compositionally biased region" description="Basic and acidic residues" evidence="2">
    <location>
        <begin position="37"/>
        <end position="60"/>
    </location>
</feature>
<dbReference type="PANTHER" id="PTHR12354:SF1">
    <property type="entry name" value="INTERFERON-RELATED DEVELOPMENTAL REGULATOR 1"/>
    <property type="match status" value="1"/>
</dbReference>
<name>A0A0B1P1T1_UNCNE</name>